<gene>
    <name evidence="2" type="ORF">BLA29_014715</name>
</gene>
<organism evidence="2 3">
    <name type="scientific">Euroglyphus maynei</name>
    <name type="common">Mayne's house dust mite</name>
    <dbReference type="NCBI Taxonomy" id="6958"/>
    <lineage>
        <taxon>Eukaryota</taxon>
        <taxon>Metazoa</taxon>
        <taxon>Ecdysozoa</taxon>
        <taxon>Arthropoda</taxon>
        <taxon>Chelicerata</taxon>
        <taxon>Arachnida</taxon>
        <taxon>Acari</taxon>
        <taxon>Acariformes</taxon>
        <taxon>Sarcoptiformes</taxon>
        <taxon>Astigmata</taxon>
        <taxon>Psoroptidia</taxon>
        <taxon>Analgoidea</taxon>
        <taxon>Pyroglyphidae</taxon>
        <taxon>Pyroglyphinae</taxon>
        <taxon>Euroglyphus</taxon>
    </lineage>
</organism>
<dbReference type="GO" id="GO:0005085">
    <property type="term" value="F:guanyl-nucleotide exchange factor activity"/>
    <property type="evidence" value="ECO:0007669"/>
    <property type="project" value="InterPro"/>
</dbReference>
<evidence type="ECO:0000259" key="1">
    <source>
        <dbReference type="PROSITE" id="PS50010"/>
    </source>
</evidence>
<dbReference type="PANTHER" id="PTHR46001">
    <property type="entry name" value="TIAM (MAMMALIAN TUMOR INVASION AND METASTASIS FACTOR) HOMOLOG"/>
    <property type="match status" value="1"/>
</dbReference>
<evidence type="ECO:0000313" key="2">
    <source>
        <dbReference type="EMBL" id="OTF75338.1"/>
    </source>
</evidence>
<name>A0A1Y3B5W5_EURMA</name>
<accession>A0A1Y3B5W5</accession>
<dbReference type="Gene3D" id="1.20.900.10">
    <property type="entry name" value="Dbl homology (DH) domain"/>
    <property type="match status" value="1"/>
</dbReference>
<dbReference type="SUPFAM" id="SSF48065">
    <property type="entry name" value="DBL homology domain (DH-domain)"/>
    <property type="match status" value="1"/>
</dbReference>
<dbReference type="InterPro" id="IPR035899">
    <property type="entry name" value="DBL_dom_sf"/>
</dbReference>
<dbReference type="OrthoDB" id="8059989at2759"/>
<feature type="domain" description="DH" evidence="1">
    <location>
        <begin position="1"/>
        <end position="76"/>
    </location>
</feature>
<comment type="caution">
    <text evidence="2">The sequence shown here is derived from an EMBL/GenBank/DDBJ whole genome shotgun (WGS) entry which is preliminary data.</text>
</comment>
<dbReference type="EMBL" id="MUJZ01042478">
    <property type="protein sequence ID" value="OTF75338.1"/>
    <property type="molecule type" value="Genomic_DNA"/>
</dbReference>
<dbReference type="PROSITE" id="PS50010">
    <property type="entry name" value="DH_2"/>
    <property type="match status" value="1"/>
</dbReference>
<keyword evidence="3" id="KW-1185">Reference proteome</keyword>
<dbReference type="InterPro" id="IPR043537">
    <property type="entry name" value="Tiam1/Tiam2/Sif"/>
</dbReference>
<dbReference type="InterPro" id="IPR000219">
    <property type="entry name" value="DH_dom"/>
</dbReference>
<dbReference type="PANTHER" id="PTHR46001:SF3">
    <property type="entry name" value="PROTEIN STILL LIFE, ISOFORM SIF TYPE 1"/>
    <property type="match status" value="1"/>
</dbReference>
<dbReference type="AlphaFoldDB" id="A0A1Y3B5W5"/>
<dbReference type="GO" id="GO:0007264">
    <property type="term" value="P:small GTPase-mediated signal transduction"/>
    <property type="evidence" value="ECO:0007669"/>
    <property type="project" value="InterPro"/>
</dbReference>
<protein>
    <recommendedName>
        <fullName evidence="1">DH domain-containing protein</fullName>
    </recommendedName>
</protein>
<sequence>MAQEKTAVHEWLQKQSNGQISQSLESYLIRPIQRVLKYPLLLAQMKQLCMKNTTNYCKLEDAIKDLEKGKNYLKSLNSFNFGE</sequence>
<reference evidence="2 3" key="1">
    <citation type="submission" date="2017-03" db="EMBL/GenBank/DDBJ databases">
        <title>Genome Survey of Euroglyphus maynei.</title>
        <authorList>
            <person name="Arlian L.G."/>
            <person name="Morgan M.S."/>
            <person name="Rider S.D."/>
        </authorList>
    </citation>
    <scope>NUCLEOTIDE SEQUENCE [LARGE SCALE GENOMIC DNA]</scope>
    <source>
        <strain evidence="2">Arlian Lab</strain>
        <tissue evidence="2">Whole body</tissue>
    </source>
</reference>
<evidence type="ECO:0000313" key="3">
    <source>
        <dbReference type="Proteomes" id="UP000194236"/>
    </source>
</evidence>
<proteinExistence type="predicted"/>
<dbReference type="Proteomes" id="UP000194236">
    <property type="component" value="Unassembled WGS sequence"/>
</dbReference>
<dbReference type="Pfam" id="PF00621">
    <property type="entry name" value="RhoGEF"/>
    <property type="match status" value="1"/>
</dbReference>